<dbReference type="EMBL" id="JAAGAX010000003">
    <property type="protein sequence ID" value="KAF2318951.1"/>
    <property type="molecule type" value="Genomic_DNA"/>
</dbReference>
<keyword evidence="1" id="KW-0677">Repeat</keyword>
<dbReference type="InterPro" id="IPR058922">
    <property type="entry name" value="WHD_DRP"/>
</dbReference>
<dbReference type="CDD" id="cd14798">
    <property type="entry name" value="RX-CC_like"/>
    <property type="match status" value="1"/>
</dbReference>
<dbReference type="InterPro" id="IPR032675">
    <property type="entry name" value="LRR_dom_sf"/>
</dbReference>
<dbReference type="SUPFAM" id="SSF52540">
    <property type="entry name" value="P-loop containing nucleoside triphosphate hydrolases"/>
    <property type="match status" value="1"/>
</dbReference>
<feature type="domain" description="Disease resistance protein winged helix" evidence="6">
    <location>
        <begin position="457"/>
        <end position="530"/>
    </location>
</feature>
<keyword evidence="9" id="KW-1185">Reference proteome</keyword>
<dbReference type="GO" id="GO:0043531">
    <property type="term" value="F:ADP binding"/>
    <property type="evidence" value="ECO:0007669"/>
    <property type="project" value="InterPro"/>
</dbReference>
<dbReference type="PANTHER" id="PTHR23155:SF1185">
    <property type="entry name" value="DISEASE RESISTANCE RPP8-LIKE PROTEIN 3-RELATED"/>
    <property type="match status" value="1"/>
</dbReference>
<feature type="domain" description="Disease resistance R13L4/SHOC-2-like LRR" evidence="7">
    <location>
        <begin position="589"/>
        <end position="862"/>
    </location>
</feature>
<dbReference type="InterPro" id="IPR042197">
    <property type="entry name" value="Apaf_helical"/>
</dbReference>
<dbReference type="InterPro" id="IPR036388">
    <property type="entry name" value="WH-like_DNA-bd_sf"/>
</dbReference>
<dbReference type="Gene3D" id="1.20.5.4130">
    <property type="match status" value="1"/>
</dbReference>
<dbReference type="PANTHER" id="PTHR23155">
    <property type="entry name" value="DISEASE RESISTANCE PROTEIN RP"/>
    <property type="match status" value="1"/>
</dbReference>
<evidence type="ECO:0000256" key="1">
    <source>
        <dbReference type="ARBA" id="ARBA00022737"/>
    </source>
</evidence>
<evidence type="ECO:0000259" key="4">
    <source>
        <dbReference type="Pfam" id="PF00931"/>
    </source>
</evidence>
<dbReference type="FunFam" id="3.40.50.300:FF:001091">
    <property type="entry name" value="Probable disease resistance protein At1g61300"/>
    <property type="match status" value="1"/>
</dbReference>
<dbReference type="InterPro" id="IPR044974">
    <property type="entry name" value="Disease_R_plants"/>
</dbReference>
<organism evidence="8 9">
    <name type="scientific">Hevea brasiliensis</name>
    <name type="common">Para rubber tree</name>
    <name type="synonym">Siphonia brasiliensis</name>
    <dbReference type="NCBI Taxonomy" id="3981"/>
    <lineage>
        <taxon>Eukaryota</taxon>
        <taxon>Viridiplantae</taxon>
        <taxon>Streptophyta</taxon>
        <taxon>Embryophyta</taxon>
        <taxon>Tracheophyta</taxon>
        <taxon>Spermatophyta</taxon>
        <taxon>Magnoliopsida</taxon>
        <taxon>eudicotyledons</taxon>
        <taxon>Gunneridae</taxon>
        <taxon>Pentapetalae</taxon>
        <taxon>rosids</taxon>
        <taxon>fabids</taxon>
        <taxon>Malpighiales</taxon>
        <taxon>Euphorbiaceae</taxon>
        <taxon>Crotonoideae</taxon>
        <taxon>Micrandreae</taxon>
        <taxon>Hevea</taxon>
    </lineage>
</organism>
<dbReference type="SUPFAM" id="SSF52058">
    <property type="entry name" value="L domain-like"/>
    <property type="match status" value="1"/>
</dbReference>
<dbReference type="Pfam" id="PF23598">
    <property type="entry name" value="LRR_14"/>
    <property type="match status" value="1"/>
</dbReference>
<dbReference type="Gene3D" id="1.10.10.10">
    <property type="entry name" value="Winged helix-like DNA-binding domain superfamily/Winged helix DNA-binding domain"/>
    <property type="match status" value="1"/>
</dbReference>
<feature type="domain" description="Disease resistance N-terminal" evidence="5">
    <location>
        <begin position="5"/>
        <end position="89"/>
    </location>
</feature>
<evidence type="ECO:0000259" key="6">
    <source>
        <dbReference type="Pfam" id="PF23559"/>
    </source>
</evidence>
<dbReference type="Gene3D" id="3.80.10.10">
    <property type="entry name" value="Ribonuclease Inhibitor"/>
    <property type="match status" value="1"/>
</dbReference>
<evidence type="ECO:0000313" key="8">
    <source>
        <dbReference type="EMBL" id="KAF2318951.1"/>
    </source>
</evidence>
<dbReference type="PRINTS" id="PR00364">
    <property type="entry name" value="DISEASERSIST"/>
</dbReference>
<dbReference type="InterPro" id="IPR002182">
    <property type="entry name" value="NB-ARC"/>
</dbReference>
<dbReference type="InterPro" id="IPR041118">
    <property type="entry name" value="Rx_N"/>
</dbReference>
<proteinExistence type="predicted"/>
<dbReference type="FunFam" id="1.10.8.430:FF:000003">
    <property type="entry name" value="Probable disease resistance protein At5g66910"/>
    <property type="match status" value="1"/>
</dbReference>
<dbReference type="AlphaFoldDB" id="A0A6A6MYR1"/>
<sequence>MAEAVVSVAVQKISELLIQESVFLHGVRDEVQRLQSELKRMQCFLKDADRNQDQDDRVRNWVAEVRDLTYDAEDVIDTFLLKVARRRGEGVRGFINRASFKFTKPFLLHETGTQIKSIQAKIKDISKSMQTYGVKLDEGEASNRQQESRRSYPNAKEEYVISLDAVISDLKARLMTEEERMRVVSIVGMGGLGKTTLAKKVYNDAHVKQHFDCYSWVFVSQQFSIKDVLVGILINVASGEDKSKLMERMKDEQPLKSMLEKMKEEVQFKSVLESLKEERLIEALHSVLEEKRYLVVFDDIWTNEAWDCLKPAFLKGKKGSKVLFTTRNRTLASHADPWTSPVEPPFLTDDEGWELLERKTFPREIPKEHGCTPELEKLGREMVKKCRGLPLAVVVLGGLLATKKSLKEWEVVHGSINAQFVKWEQHHQYGGVYGILALSYHDLPFHLKPCFLYLSQFPEDWEFEKNELIRMWIAEGFILQSSIGGEETMEDVGEEYLEELVSRCVVQMSQRDHTGIGVKRCRIHDLVRDMCISKARDENFLGVMQHTEDAVTNSSSSTLQLTSSNKWRRIAIHPRISGNDASKTRKVYFENFRLLRVLKIDYIWQSRLPTEIGHLIHLRYLGLYGAGMNDRAKCWRSESSPLPSSIVGARNFRQVRLDKLRHLETLKCVDAKDLIKTDAVQKLTNLRNLSVNFWAKEEVEVVLRSPIFKLGRLRSLRMLMKLGSFPNLKPLSSFVITRVKLSGTIPEDPHSLHHNLEHLPASLAKLTLKYSELKRDPMSILEKLPNLRILELDIGSYEGSKIVCSAHGFPQLETLTLASLKTIEEWEIDEGAMPCLKTLRLMYLLKLKMIPEGMKSVTTIQELTICGMREGFEERVNVIDGVEGEDFEKVRHIPSILFDKWGSWKNKNHKGIRYFFYPRHGL</sequence>
<comment type="caution">
    <text evidence="8">The sequence shown here is derived from an EMBL/GenBank/DDBJ whole genome shotgun (WGS) entry which is preliminary data.</text>
</comment>
<evidence type="ECO:0000313" key="9">
    <source>
        <dbReference type="Proteomes" id="UP000467840"/>
    </source>
</evidence>
<protein>
    <submittedName>
        <fullName evidence="8">Uncharacterized protein</fullName>
    </submittedName>
</protein>
<dbReference type="InterPro" id="IPR038005">
    <property type="entry name" value="RX-like_CC"/>
</dbReference>
<dbReference type="Gene3D" id="1.10.8.430">
    <property type="entry name" value="Helical domain of apoptotic protease-activating factors"/>
    <property type="match status" value="1"/>
</dbReference>
<dbReference type="Pfam" id="PF23559">
    <property type="entry name" value="WHD_DRP"/>
    <property type="match status" value="1"/>
</dbReference>
<feature type="domain" description="NB-ARC" evidence="4">
    <location>
        <begin position="167"/>
        <end position="364"/>
    </location>
</feature>
<dbReference type="Pfam" id="PF00931">
    <property type="entry name" value="NB-ARC"/>
    <property type="match status" value="1"/>
</dbReference>
<dbReference type="GO" id="GO:0098542">
    <property type="term" value="P:defense response to other organism"/>
    <property type="evidence" value="ECO:0007669"/>
    <property type="project" value="TreeGrafter"/>
</dbReference>
<gene>
    <name evidence="8" type="ORF">GH714_011946</name>
</gene>
<dbReference type="InterPro" id="IPR027417">
    <property type="entry name" value="P-loop_NTPase"/>
</dbReference>
<accession>A0A6A6MYR1</accession>
<evidence type="ECO:0000259" key="5">
    <source>
        <dbReference type="Pfam" id="PF18052"/>
    </source>
</evidence>
<dbReference type="Proteomes" id="UP000467840">
    <property type="component" value="Chromosome 10"/>
</dbReference>
<keyword evidence="3" id="KW-0611">Plant defense</keyword>
<evidence type="ECO:0000259" key="7">
    <source>
        <dbReference type="Pfam" id="PF23598"/>
    </source>
</evidence>
<reference evidence="8 9" key="1">
    <citation type="journal article" date="2020" name="Mol. Plant">
        <title>The Chromosome-Based Rubber Tree Genome Provides New Insights into Spurge Genome Evolution and Rubber Biosynthesis.</title>
        <authorList>
            <person name="Liu J."/>
            <person name="Shi C."/>
            <person name="Shi C.C."/>
            <person name="Li W."/>
            <person name="Zhang Q.J."/>
            <person name="Zhang Y."/>
            <person name="Li K."/>
            <person name="Lu H.F."/>
            <person name="Shi C."/>
            <person name="Zhu S.T."/>
            <person name="Xiao Z.Y."/>
            <person name="Nan H."/>
            <person name="Yue Y."/>
            <person name="Zhu X.G."/>
            <person name="Wu Y."/>
            <person name="Hong X.N."/>
            <person name="Fan G.Y."/>
            <person name="Tong Y."/>
            <person name="Zhang D."/>
            <person name="Mao C.L."/>
            <person name="Liu Y.L."/>
            <person name="Hao S.J."/>
            <person name="Liu W.Q."/>
            <person name="Lv M.Q."/>
            <person name="Zhang H.B."/>
            <person name="Liu Y."/>
            <person name="Hu-Tang G.R."/>
            <person name="Wang J.P."/>
            <person name="Wang J.H."/>
            <person name="Sun Y.H."/>
            <person name="Ni S.B."/>
            <person name="Chen W.B."/>
            <person name="Zhang X.C."/>
            <person name="Jiao Y.N."/>
            <person name="Eichler E.E."/>
            <person name="Li G.H."/>
            <person name="Liu X."/>
            <person name="Gao L.Z."/>
        </authorList>
    </citation>
    <scope>NUCLEOTIDE SEQUENCE [LARGE SCALE GENOMIC DNA]</scope>
    <source>
        <strain evidence="9">cv. GT1</strain>
        <tissue evidence="8">Leaf</tissue>
    </source>
</reference>
<dbReference type="FunFam" id="1.10.10.10:FF:000322">
    <property type="entry name" value="Probable disease resistance protein At1g63360"/>
    <property type="match status" value="1"/>
</dbReference>
<dbReference type="Pfam" id="PF18052">
    <property type="entry name" value="Rx_N"/>
    <property type="match status" value="1"/>
</dbReference>
<keyword evidence="2" id="KW-0547">Nucleotide-binding</keyword>
<name>A0A6A6MYR1_HEVBR</name>
<evidence type="ECO:0000256" key="2">
    <source>
        <dbReference type="ARBA" id="ARBA00022741"/>
    </source>
</evidence>
<evidence type="ECO:0000256" key="3">
    <source>
        <dbReference type="ARBA" id="ARBA00022821"/>
    </source>
</evidence>
<dbReference type="Gene3D" id="3.40.50.300">
    <property type="entry name" value="P-loop containing nucleotide triphosphate hydrolases"/>
    <property type="match status" value="1"/>
</dbReference>
<dbReference type="InterPro" id="IPR055414">
    <property type="entry name" value="LRR_R13L4/SHOC2-like"/>
</dbReference>